<keyword evidence="2" id="KW-1185">Reference proteome</keyword>
<dbReference type="STRING" id="77586.A0A0D9XQ76"/>
<dbReference type="AlphaFoldDB" id="A0A0D9XQ76"/>
<reference evidence="1 2" key="1">
    <citation type="submission" date="2012-08" db="EMBL/GenBank/DDBJ databases">
        <title>Oryza genome evolution.</title>
        <authorList>
            <person name="Wing R.A."/>
        </authorList>
    </citation>
    <scope>NUCLEOTIDE SEQUENCE</scope>
</reference>
<dbReference type="PANTHER" id="PTHR34223">
    <property type="entry name" value="OS11G0201299 PROTEIN"/>
    <property type="match status" value="1"/>
</dbReference>
<dbReference type="EnsemblPlants" id="LPERR11G05710.1">
    <property type="protein sequence ID" value="LPERR11G05710.1"/>
    <property type="gene ID" value="LPERR11G05710"/>
</dbReference>
<reference evidence="2" key="2">
    <citation type="submission" date="2013-12" db="EMBL/GenBank/DDBJ databases">
        <authorList>
            <person name="Yu Y."/>
            <person name="Lee S."/>
            <person name="de Baynast K."/>
            <person name="Wissotski M."/>
            <person name="Liu L."/>
            <person name="Talag J."/>
            <person name="Goicoechea J."/>
            <person name="Angelova A."/>
            <person name="Jetty R."/>
            <person name="Kudrna D."/>
            <person name="Golser W."/>
            <person name="Rivera L."/>
            <person name="Zhang J."/>
            <person name="Wing R."/>
        </authorList>
    </citation>
    <scope>NUCLEOTIDE SEQUENCE</scope>
</reference>
<protein>
    <recommendedName>
        <fullName evidence="3">FBD domain-containing protein</fullName>
    </recommendedName>
</protein>
<dbReference type="PANTHER" id="PTHR34223:SF47">
    <property type="entry name" value="OS11G0207800 PROTEIN"/>
    <property type="match status" value="1"/>
</dbReference>
<evidence type="ECO:0008006" key="3">
    <source>
        <dbReference type="Google" id="ProtNLM"/>
    </source>
</evidence>
<accession>A0A0D9XQ76</accession>
<proteinExistence type="predicted"/>
<dbReference type="eggNOG" id="ENOG502RYTW">
    <property type="taxonomic scope" value="Eukaryota"/>
</dbReference>
<dbReference type="Gramene" id="LPERR11G05710.1">
    <property type="protein sequence ID" value="LPERR11G05710.1"/>
    <property type="gene ID" value="LPERR11G05710"/>
</dbReference>
<dbReference type="InterPro" id="IPR053197">
    <property type="entry name" value="F-box_SCFL_complex_component"/>
</dbReference>
<sequence>MTYCLFYSNYRMLLDFPNLVSFYFYKNLGKTPLLETMPLLEIATVRLDYYCDDKCTYGRYDDCGDAECKGCHDYYAPDDYDCVFLEGLTEATDLELLAYSEVYLFNRDLKWCPTFSKLKILILSSWFVAPDLSALTWFLQHAPLLERLTLKLSKVPNNLVETDGSYNPLEQSAASSHLEVVEIKCKYVDEIVLKVLKVLNANGIPLEKIKVSLDVTQTLVSFYFDKNVGRTPRLDRMPSLAAASVRLGYDCDDQCQNSCYSECIDAECMGCRYYGGDDSCVFLEGLTEATDLKLLTFPTVYVFNRDLEWCPPFSKLKTLVLKAWFVAPNFSPLLWFLQHAPLLEKLTLVLSKLPKYISNTYGSYSPWEQSFVPARHLQVVEIECKDVDGTIRNILKILNASGVSVVLPRN</sequence>
<organism evidence="1 2">
    <name type="scientific">Leersia perrieri</name>
    <dbReference type="NCBI Taxonomy" id="77586"/>
    <lineage>
        <taxon>Eukaryota</taxon>
        <taxon>Viridiplantae</taxon>
        <taxon>Streptophyta</taxon>
        <taxon>Embryophyta</taxon>
        <taxon>Tracheophyta</taxon>
        <taxon>Spermatophyta</taxon>
        <taxon>Magnoliopsida</taxon>
        <taxon>Liliopsida</taxon>
        <taxon>Poales</taxon>
        <taxon>Poaceae</taxon>
        <taxon>BOP clade</taxon>
        <taxon>Oryzoideae</taxon>
        <taxon>Oryzeae</taxon>
        <taxon>Oryzinae</taxon>
        <taxon>Leersia</taxon>
    </lineage>
</organism>
<dbReference type="Proteomes" id="UP000032180">
    <property type="component" value="Chromosome 11"/>
</dbReference>
<evidence type="ECO:0000313" key="2">
    <source>
        <dbReference type="Proteomes" id="UP000032180"/>
    </source>
</evidence>
<name>A0A0D9XQ76_9ORYZ</name>
<dbReference type="HOGENOM" id="CLU_055911_0_0_1"/>
<reference evidence="1" key="3">
    <citation type="submission" date="2015-04" db="UniProtKB">
        <authorList>
            <consortium name="EnsemblPlants"/>
        </authorList>
    </citation>
    <scope>IDENTIFICATION</scope>
</reference>
<evidence type="ECO:0000313" key="1">
    <source>
        <dbReference type="EnsemblPlants" id="LPERR11G05710.1"/>
    </source>
</evidence>